<evidence type="ECO:0000313" key="4">
    <source>
        <dbReference type="Proteomes" id="UP000238325"/>
    </source>
</evidence>
<sequence length="291" mass="33014">MTEVVVFENAIFPILLCRNKTKIKGMANTRRPMFDAQILEGLCKTIADTNNGLTGSEIEHLLANARINDVDPANTKWRRLFNAFVGWQNSNQCSNAILIFIQQAMMPVRYIGKEELFHDRRLEVNKRLAFIGVELKENGKFTTVEAATTIAEAEQKANRLKHKLESRNTHVEIFNYCKSELLVENYFHAVFEATKSVADRLRKMTGLNTDGSTLADTVFSTNHPLVRINNMLTQTDRSEHLGLCYLIKGIFGMIRNSTAHEPKISFVITEEEALDSLTTISLIHKKLDKAI</sequence>
<evidence type="ECO:0000259" key="2">
    <source>
        <dbReference type="Pfam" id="PF09509"/>
    </source>
</evidence>
<dbReference type="Pfam" id="PF09509">
    <property type="entry name" value="Hypoth_Ymh"/>
    <property type="match status" value="1"/>
</dbReference>
<keyword evidence="4" id="KW-1185">Reference proteome</keyword>
<feature type="domain" description="Conserved hypothetical protein CHP02391" evidence="2">
    <location>
        <begin position="168"/>
        <end position="287"/>
    </location>
</feature>
<dbReference type="Proteomes" id="UP000238325">
    <property type="component" value="Unassembled WGS sequence"/>
</dbReference>
<dbReference type="InterPro" id="IPR012654">
    <property type="entry name" value="CHP02391"/>
</dbReference>
<accession>A0ABX5CBZ5</accession>
<dbReference type="EMBL" id="PCPH01000002">
    <property type="protein sequence ID" value="PRB90482.1"/>
    <property type="molecule type" value="Genomic_DNA"/>
</dbReference>
<feature type="coiled-coil region" evidence="1">
    <location>
        <begin position="143"/>
        <end position="170"/>
    </location>
</feature>
<evidence type="ECO:0000313" key="3">
    <source>
        <dbReference type="EMBL" id="PRB90482.1"/>
    </source>
</evidence>
<dbReference type="NCBIfam" id="TIGR02391">
    <property type="entry name" value="hypoth_ymh"/>
    <property type="match status" value="1"/>
</dbReference>
<reference evidence="3 4" key="1">
    <citation type="submission" date="2017-09" db="EMBL/GenBank/DDBJ databases">
        <title>Genomic, metabolic, and phenotypic characteristics of bacterial isolates from the natural microbiome of the model nematode Caenorhabditis elegans.</title>
        <authorList>
            <person name="Zimmermann J."/>
            <person name="Obeng N."/>
            <person name="Yang W."/>
            <person name="Obeng O."/>
            <person name="Kissoyan K."/>
            <person name="Pees B."/>
            <person name="Dirksen P."/>
            <person name="Hoppner M."/>
            <person name="Franke A."/>
            <person name="Rosenstiel P."/>
            <person name="Leippe M."/>
            <person name="Dierking K."/>
            <person name="Kaleta C."/>
            <person name="Schulenburg H."/>
        </authorList>
    </citation>
    <scope>NUCLEOTIDE SEQUENCE [LARGE SCALE GENOMIC DNA]</scope>
    <source>
        <strain evidence="3 4">MYb44</strain>
    </source>
</reference>
<name>A0ABX5CBZ5_CHRCI</name>
<comment type="caution">
    <text evidence="3">The sequence shown here is derived from an EMBL/GenBank/DDBJ whole genome shotgun (WGS) entry which is preliminary data.</text>
</comment>
<keyword evidence="1" id="KW-0175">Coiled coil</keyword>
<proteinExistence type="predicted"/>
<protein>
    <submittedName>
        <fullName evidence="3">TIGR02391 family protein</fullName>
    </submittedName>
</protein>
<evidence type="ECO:0000256" key="1">
    <source>
        <dbReference type="SAM" id="Coils"/>
    </source>
</evidence>
<gene>
    <name evidence="3" type="ORF">CQ033_07055</name>
</gene>
<organism evidence="3 4">
    <name type="scientific">Chryseobacterium culicis</name>
    <dbReference type="NCBI Taxonomy" id="680127"/>
    <lineage>
        <taxon>Bacteria</taxon>
        <taxon>Pseudomonadati</taxon>
        <taxon>Bacteroidota</taxon>
        <taxon>Flavobacteriia</taxon>
        <taxon>Flavobacteriales</taxon>
        <taxon>Weeksellaceae</taxon>
        <taxon>Chryseobacterium group</taxon>
        <taxon>Chryseobacterium</taxon>
    </lineage>
</organism>